<evidence type="ECO:0000313" key="3">
    <source>
        <dbReference type="Proteomes" id="UP001476583"/>
    </source>
</evidence>
<dbReference type="Gene3D" id="2.120.10.30">
    <property type="entry name" value="TolB, C-terminal domain"/>
    <property type="match status" value="1"/>
</dbReference>
<feature type="transmembrane region" description="Helical" evidence="1">
    <location>
        <begin position="31"/>
        <end position="52"/>
    </location>
</feature>
<accession>A0ABZ2RDB9</accession>
<evidence type="ECO:0008006" key="4">
    <source>
        <dbReference type="Google" id="ProtNLM"/>
    </source>
</evidence>
<dbReference type="InterPro" id="IPR011042">
    <property type="entry name" value="6-blade_b-propeller_TolB-like"/>
</dbReference>
<evidence type="ECO:0000313" key="2">
    <source>
        <dbReference type="EMBL" id="WXL24773.1"/>
    </source>
</evidence>
<dbReference type="Proteomes" id="UP001476583">
    <property type="component" value="Chromosome"/>
</dbReference>
<keyword evidence="1" id="KW-0812">Transmembrane</keyword>
<dbReference type="SUPFAM" id="SSF101898">
    <property type="entry name" value="NHL repeat"/>
    <property type="match status" value="1"/>
</dbReference>
<dbReference type="EMBL" id="CP148074">
    <property type="protein sequence ID" value="WXL24773.1"/>
    <property type="molecule type" value="Genomic_DNA"/>
</dbReference>
<keyword evidence="1" id="KW-1133">Transmembrane helix</keyword>
<protein>
    <recommendedName>
        <fullName evidence="4">Strictosidine synthase conserved region domain-containing protein</fullName>
    </recommendedName>
</protein>
<name>A0ABZ2RDB9_ECTME</name>
<sequence>MSAPKGAGEAVDTLKKELRAMFAIPPRALQLARIAVSIFAVALLLGVAFLLWQYLYPVSAAKGWDVRVAYDHIEKAAALELDDNGNLIVSSELNGGKGSILSIAPNDVRTSLIENLSKPDGLTTFNGALVFSQEAGEHAVSSYQNGVITPLFQGDNVQGLLADGDNLYAIEDRKGDGRLLRYDASDKTVDVLRSNLNEAETVQICPNRQMYYNEKEKGVVRRLSTDGTDPVVLSGLKEPSFLYCDARGLWVSEDRTHRARLLLLDNEGNLNVILTFLKAPQELIPAGDGKYLLAEGGRDRVLEITAPK</sequence>
<gene>
    <name evidence="2" type="ORF">WG219_15840</name>
</gene>
<reference evidence="2 3" key="1">
    <citation type="submission" date="2024-03" db="EMBL/GenBank/DDBJ databases">
        <title>Complete genome of BD2.</title>
        <authorList>
            <person name="Cao G."/>
        </authorList>
    </citation>
    <scope>NUCLEOTIDE SEQUENCE [LARGE SCALE GENOMIC DNA]</scope>
    <source>
        <strain evidence="2 3">BD2</strain>
    </source>
</reference>
<keyword evidence="1" id="KW-0472">Membrane</keyword>
<evidence type="ECO:0000256" key="1">
    <source>
        <dbReference type="SAM" id="Phobius"/>
    </source>
</evidence>
<organism evidence="2 3">
    <name type="scientific">Ectopseudomonas mendocina</name>
    <name type="common">Pseudomonas mendocina</name>
    <dbReference type="NCBI Taxonomy" id="300"/>
    <lineage>
        <taxon>Bacteria</taxon>
        <taxon>Pseudomonadati</taxon>
        <taxon>Pseudomonadota</taxon>
        <taxon>Gammaproteobacteria</taxon>
        <taxon>Pseudomonadales</taxon>
        <taxon>Pseudomonadaceae</taxon>
        <taxon>Ectopseudomonas</taxon>
    </lineage>
</organism>
<keyword evidence="3" id="KW-1185">Reference proteome</keyword>
<proteinExistence type="predicted"/>